<dbReference type="EMBL" id="JXTC01000975">
    <property type="protein sequence ID" value="PON33906.1"/>
    <property type="molecule type" value="Genomic_DNA"/>
</dbReference>
<evidence type="ECO:0000313" key="2">
    <source>
        <dbReference type="Proteomes" id="UP000237000"/>
    </source>
</evidence>
<name>A0A2P5ABI9_TREOI</name>
<accession>A0A2P5ABI9</accession>
<sequence>YFSTLPDFTLSWISLRVQNLFRAPQPRHEILRILNALIAGPVSSRFHSGLKEPVLSIEHALQVLWFYQNHCLVFPKAARIHDRAFVSLRRKIVIPQMAGWKFNLLSSTIDVTNHEYIDSFAP</sequence>
<dbReference type="InParanoid" id="A0A2P5ABI9"/>
<proteinExistence type="predicted"/>
<organism evidence="1 2">
    <name type="scientific">Trema orientale</name>
    <name type="common">Charcoal tree</name>
    <name type="synonym">Celtis orientalis</name>
    <dbReference type="NCBI Taxonomy" id="63057"/>
    <lineage>
        <taxon>Eukaryota</taxon>
        <taxon>Viridiplantae</taxon>
        <taxon>Streptophyta</taxon>
        <taxon>Embryophyta</taxon>
        <taxon>Tracheophyta</taxon>
        <taxon>Spermatophyta</taxon>
        <taxon>Magnoliopsida</taxon>
        <taxon>eudicotyledons</taxon>
        <taxon>Gunneridae</taxon>
        <taxon>Pentapetalae</taxon>
        <taxon>rosids</taxon>
        <taxon>fabids</taxon>
        <taxon>Rosales</taxon>
        <taxon>Cannabaceae</taxon>
        <taxon>Trema</taxon>
    </lineage>
</organism>
<evidence type="ECO:0000313" key="1">
    <source>
        <dbReference type="EMBL" id="PON33906.1"/>
    </source>
</evidence>
<feature type="non-terminal residue" evidence="1">
    <location>
        <position position="1"/>
    </location>
</feature>
<keyword evidence="2" id="KW-1185">Reference proteome</keyword>
<dbReference type="AlphaFoldDB" id="A0A2P5ABI9"/>
<comment type="caution">
    <text evidence="1">The sequence shown here is derived from an EMBL/GenBank/DDBJ whole genome shotgun (WGS) entry which is preliminary data.</text>
</comment>
<gene>
    <name evidence="1" type="ORF">TorRG33x02_354200</name>
</gene>
<reference evidence="2" key="1">
    <citation type="submission" date="2016-06" db="EMBL/GenBank/DDBJ databases">
        <title>Parallel loss of symbiosis genes in relatives of nitrogen-fixing non-legume Parasponia.</title>
        <authorList>
            <person name="Van Velzen R."/>
            <person name="Holmer R."/>
            <person name="Bu F."/>
            <person name="Rutten L."/>
            <person name="Van Zeijl A."/>
            <person name="Liu W."/>
            <person name="Santuari L."/>
            <person name="Cao Q."/>
            <person name="Sharma T."/>
            <person name="Shen D."/>
            <person name="Roswanjaya Y."/>
            <person name="Wardhani T."/>
            <person name="Kalhor M.S."/>
            <person name="Jansen J."/>
            <person name="Van den Hoogen J."/>
            <person name="Gungor B."/>
            <person name="Hartog M."/>
            <person name="Hontelez J."/>
            <person name="Verver J."/>
            <person name="Yang W.-C."/>
            <person name="Schijlen E."/>
            <person name="Repin R."/>
            <person name="Schilthuizen M."/>
            <person name="Schranz E."/>
            <person name="Heidstra R."/>
            <person name="Miyata K."/>
            <person name="Fedorova E."/>
            <person name="Kohlen W."/>
            <person name="Bisseling T."/>
            <person name="Smit S."/>
            <person name="Geurts R."/>
        </authorList>
    </citation>
    <scope>NUCLEOTIDE SEQUENCE [LARGE SCALE GENOMIC DNA]</scope>
    <source>
        <strain evidence="2">cv. RG33-2</strain>
    </source>
</reference>
<protein>
    <submittedName>
        <fullName evidence="1">Uncharacterized protein</fullName>
    </submittedName>
</protein>
<dbReference type="Proteomes" id="UP000237000">
    <property type="component" value="Unassembled WGS sequence"/>
</dbReference>